<sequence length="135" mass="15303">MPESIEERTQIVVFLRHAAAAHNFHGADICSSHFFDPSLVFQGKIAALEAGERIFNWWQESHPEKSINLVITSPLTRCIQTAVLAFLSGGKYDDNTEVRCEESVREACGVHYPDKRRNRSLLEVRRASELASYKV</sequence>
<keyword evidence="2" id="KW-1185">Reference proteome</keyword>
<accession>B7FV40</accession>
<dbReference type="InterPro" id="IPR029033">
    <property type="entry name" value="His_PPase_superfam"/>
</dbReference>
<organism evidence="1 2">
    <name type="scientific">Phaeodactylum tricornutum (strain CCAP 1055/1)</name>
    <dbReference type="NCBI Taxonomy" id="556484"/>
    <lineage>
        <taxon>Eukaryota</taxon>
        <taxon>Sar</taxon>
        <taxon>Stramenopiles</taxon>
        <taxon>Ochrophyta</taxon>
        <taxon>Bacillariophyta</taxon>
        <taxon>Bacillariophyceae</taxon>
        <taxon>Bacillariophycidae</taxon>
        <taxon>Naviculales</taxon>
        <taxon>Phaeodactylaceae</taxon>
        <taxon>Phaeodactylum</taxon>
    </lineage>
</organism>
<dbReference type="PaxDb" id="2850-Phatr34534"/>
<dbReference type="Gene3D" id="3.40.50.1240">
    <property type="entry name" value="Phosphoglycerate mutase-like"/>
    <property type="match status" value="1"/>
</dbReference>
<reference evidence="1 2" key="1">
    <citation type="journal article" date="2008" name="Nature">
        <title>The Phaeodactylum genome reveals the evolutionary history of diatom genomes.</title>
        <authorList>
            <person name="Bowler C."/>
            <person name="Allen A.E."/>
            <person name="Badger J.H."/>
            <person name="Grimwood J."/>
            <person name="Jabbari K."/>
            <person name="Kuo A."/>
            <person name="Maheswari U."/>
            <person name="Martens C."/>
            <person name="Maumus F."/>
            <person name="Otillar R.P."/>
            <person name="Rayko E."/>
            <person name="Salamov A."/>
            <person name="Vandepoele K."/>
            <person name="Beszteri B."/>
            <person name="Gruber A."/>
            <person name="Heijde M."/>
            <person name="Katinka M."/>
            <person name="Mock T."/>
            <person name="Valentin K."/>
            <person name="Verret F."/>
            <person name="Berges J.A."/>
            <person name="Brownlee C."/>
            <person name="Cadoret J.P."/>
            <person name="Chiovitti A."/>
            <person name="Choi C.J."/>
            <person name="Coesel S."/>
            <person name="De Martino A."/>
            <person name="Detter J.C."/>
            <person name="Durkin C."/>
            <person name="Falciatore A."/>
            <person name="Fournet J."/>
            <person name="Haruta M."/>
            <person name="Huysman M.J."/>
            <person name="Jenkins B.D."/>
            <person name="Jiroutova K."/>
            <person name="Jorgensen R.E."/>
            <person name="Joubert Y."/>
            <person name="Kaplan A."/>
            <person name="Kroger N."/>
            <person name="Kroth P.G."/>
            <person name="La Roche J."/>
            <person name="Lindquist E."/>
            <person name="Lommer M."/>
            <person name="Martin-Jezequel V."/>
            <person name="Lopez P.J."/>
            <person name="Lucas S."/>
            <person name="Mangogna M."/>
            <person name="McGinnis K."/>
            <person name="Medlin L.K."/>
            <person name="Montsant A."/>
            <person name="Oudot-Le Secq M.P."/>
            <person name="Napoli C."/>
            <person name="Obornik M."/>
            <person name="Parker M.S."/>
            <person name="Petit J.L."/>
            <person name="Porcel B.M."/>
            <person name="Poulsen N."/>
            <person name="Robison M."/>
            <person name="Rychlewski L."/>
            <person name="Rynearson T.A."/>
            <person name="Schmutz J."/>
            <person name="Shapiro H."/>
            <person name="Siaut M."/>
            <person name="Stanley M."/>
            <person name="Sussman M.R."/>
            <person name="Taylor A.R."/>
            <person name="Vardi A."/>
            <person name="von Dassow P."/>
            <person name="Vyverman W."/>
            <person name="Willis A."/>
            <person name="Wyrwicz L.S."/>
            <person name="Rokhsar D.S."/>
            <person name="Weissenbach J."/>
            <person name="Armbrust E.V."/>
            <person name="Green B.R."/>
            <person name="Van de Peer Y."/>
            <person name="Grigoriev I.V."/>
        </authorList>
    </citation>
    <scope>NUCLEOTIDE SEQUENCE [LARGE SCALE GENOMIC DNA]</scope>
    <source>
        <strain evidence="1 2">CCAP 1055/1</strain>
    </source>
</reference>
<reference evidence="2" key="2">
    <citation type="submission" date="2008-08" db="EMBL/GenBank/DDBJ databases">
        <authorList>
            <consortium name="Diatom Consortium"/>
            <person name="Grigoriev I."/>
            <person name="Grimwood J."/>
            <person name="Kuo A."/>
            <person name="Otillar R.P."/>
            <person name="Salamov A."/>
            <person name="Detter J.C."/>
            <person name="Lindquist E."/>
            <person name="Shapiro H."/>
            <person name="Lucas S."/>
            <person name="Glavina del Rio T."/>
            <person name="Pitluck S."/>
            <person name="Rokhsar D."/>
            <person name="Bowler C."/>
        </authorList>
    </citation>
    <scope>GENOME REANNOTATION</scope>
    <source>
        <strain evidence="2">CCAP 1055/1</strain>
    </source>
</reference>
<evidence type="ECO:0000313" key="2">
    <source>
        <dbReference type="Proteomes" id="UP000000759"/>
    </source>
</evidence>
<evidence type="ECO:0000313" key="1">
    <source>
        <dbReference type="EMBL" id="EEC49556.1"/>
    </source>
</evidence>
<dbReference type="HOGENOM" id="CLU_1889838_0_0_1"/>
<name>B7FV40_PHATC</name>
<dbReference type="EMBL" id="CM000608">
    <property type="protein sequence ID" value="EEC49556.1"/>
    <property type="molecule type" value="Genomic_DNA"/>
</dbReference>
<proteinExistence type="predicted"/>
<dbReference type="InParanoid" id="B7FV40"/>
<gene>
    <name evidence="1" type="ORF">PHATRDRAFT_34534</name>
</gene>
<dbReference type="Proteomes" id="UP000000759">
    <property type="component" value="Chromosome 5"/>
</dbReference>
<dbReference type="RefSeq" id="XP_002178858.1">
    <property type="nucleotide sequence ID" value="XM_002178822.1"/>
</dbReference>
<protein>
    <submittedName>
        <fullName evidence="1">Uncharacterized protein</fullName>
    </submittedName>
</protein>
<dbReference type="SUPFAM" id="SSF53254">
    <property type="entry name" value="Phosphoglycerate mutase-like"/>
    <property type="match status" value="1"/>
</dbReference>
<dbReference type="OrthoDB" id="496981at2759"/>
<dbReference type="KEGG" id="pti:PHATRDRAFT_34534"/>
<dbReference type="AlphaFoldDB" id="B7FV40"/>
<dbReference type="GeneID" id="7199496"/>